<dbReference type="AlphaFoldDB" id="A0A518EPF2"/>
<evidence type="ECO:0000256" key="1">
    <source>
        <dbReference type="ARBA" id="ARBA00001947"/>
    </source>
</evidence>
<gene>
    <name evidence="7" type="primary">attM</name>
    <name evidence="7" type="ORF">Poly30_14590</name>
</gene>
<proteinExistence type="inferred from homology"/>
<dbReference type="OrthoDB" id="9802897at2"/>
<dbReference type="EC" id="3.1.1.81" evidence="7"/>
<protein>
    <submittedName>
        <fullName evidence="7">N-acyl homoserine lactonase AttM</fullName>
        <ecNumber evidence="7">3.1.1.81</ecNumber>
    </submittedName>
</protein>
<evidence type="ECO:0000259" key="6">
    <source>
        <dbReference type="SMART" id="SM00849"/>
    </source>
</evidence>
<dbReference type="InterPro" id="IPR001279">
    <property type="entry name" value="Metallo-B-lactamas"/>
</dbReference>
<evidence type="ECO:0000313" key="8">
    <source>
        <dbReference type="Proteomes" id="UP000320390"/>
    </source>
</evidence>
<evidence type="ECO:0000256" key="5">
    <source>
        <dbReference type="ARBA" id="ARBA00022833"/>
    </source>
</evidence>
<dbReference type="Pfam" id="PF00753">
    <property type="entry name" value="Lactamase_B"/>
    <property type="match status" value="1"/>
</dbReference>
<dbReference type="SUPFAM" id="SSF56281">
    <property type="entry name" value="Metallo-hydrolase/oxidoreductase"/>
    <property type="match status" value="1"/>
</dbReference>
<keyword evidence="8" id="KW-1185">Reference proteome</keyword>
<comment type="cofactor">
    <cofactor evidence="1">
        <name>Zn(2+)</name>
        <dbReference type="ChEBI" id="CHEBI:29105"/>
    </cofactor>
</comment>
<comment type="similarity">
    <text evidence="2">Belongs to the metallo-beta-lactamase superfamily.</text>
</comment>
<dbReference type="CDD" id="cd07730">
    <property type="entry name" value="metallo-hydrolase-like_MBL-fold"/>
    <property type="match status" value="1"/>
</dbReference>
<dbReference type="PANTHER" id="PTHR42978">
    <property type="entry name" value="QUORUM-QUENCHING LACTONASE YTNP-RELATED-RELATED"/>
    <property type="match status" value="1"/>
</dbReference>
<keyword evidence="4 7" id="KW-0378">Hydrolase</keyword>
<dbReference type="Gene3D" id="3.60.15.10">
    <property type="entry name" value="Ribonuclease Z/Hydroxyacylglutathione hydrolase-like"/>
    <property type="match status" value="1"/>
</dbReference>
<feature type="domain" description="Metallo-beta-lactamase" evidence="6">
    <location>
        <begin position="33"/>
        <end position="269"/>
    </location>
</feature>
<accession>A0A518EPF2</accession>
<keyword evidence="5" id="KW-0862">Zinc</keyword>
<name>A0A518EPF2_9BACT</name>
<reference evidence="7 8" key="1">
    <citation type="submission" date="2019-02" db="EMBL/GenBank/DDBJ databases">
        <title>Deep-cultivation of Planctomycetes and their phenomic and genomic characterization uncovers novel biology.</title>
        <authorList>
            <person name="Wiegand S."/>
            <person name="Jogler M."/>
            <person name="Boedeker C."/>
            <person name="Pinto D."/>
            <person name="Vollmers J."/>
            <person name="Rivas-Marin E."/>
            <person name="Kohn T."/>
            <person name="Peeters S.H."/>
            <person name="Heuer A."/>
            <person name="Rast P."/>
            <person name="Oberbeckmann S."/>
            <person name="Bunk B."/>
            <person name="Jeske O."/>
            <person name="Meyerdierks A."/>
            <person name="Storesund J.E."/>
            <person name="Kallscheuer N."/>
            <person name="Luecker S."/>
            <person name="Lage O.M."/>
            <person name="Pohl T."/>
            <person name="Merkel B.J."/>
            <person name="Hornburger P."/>
            <person name="Mueller R.-W."/>
            <person name="Bruemmer F."/>
            <person name="Labrenz M."/>
            <person name="Spormann A.M."/>
            <person name="Op den Camp H."/>
            <person name="Overmann J."/>
            <person name="Amann R."/>
            <person name="Jetten M.S.M."/>
            <person name="Mascher T."/>
            <person name="Medema M.H."/>
            <person name="Devos D.P."/>
            <person name="Kaster A.-K."/>
            <person name="Ovreas L."/>
            <person name="Rohde M."/>
            <person name="Galperin M.Y."/>
            <person name="Jogler C."/>
        </authorList>
    </citation>
    <scope>NUCLEOTIDE SEQUENCE [LARGE SCALE GENOMIC DNA]</scope>
    <source>
        <strain evidence="7 8">Poly30</strain>
    </source>
</reference>
<dbReference type="GO" id="GO:0102007">
    <property type="term" value="F:acyl-L-homoserine-lactone lactonohydrolase activity"/>
    <property type="evidence" value="ECO:0007669"/>
    <property type="project" value="UniProtKB-EC"/>
</dbReference>
<dbReference type="SMART" id="SM00849">
    <property type="entry name" value="Lactamase_B"/>
    <property type="match status" value="1"/>
</dbReference>
<dbReference type="Proteomes" id="UP000320390">
    <property type="component" value="Chromosome"/>
</dbReference>
<dbReference type="GO" id="GO:0046872">
    <property type="term" value="F:metal ion binding"/>
    <property type="evidence" value="ECO:0007669"/>
    <property type="project" value="UniProtKB-KW"/>
</dbReference>
<dbReference type="PANTHER" id="PTHR42978:SF2">
    <property type="entry name" value="102 KBASES UNSTABLE REGION: FROM 1 TO 119443"/>
    <property type="match status" value="1"/>
</dbReference>
<sequence length="284" mass="31493">MNQCKLTMLDTGYCVHPEHVVLRNRVLRPMRFPAMFAVIEHPERGPILFDTGYAQPYLDAVRSTWTGRIYDRVTPVTTSSDQFAAARCRALGIDPNDVSLVIASHFHADHVAGLVDFPKAEILFLKSAWESVARLRGARALLKGFLPSLIPTDFEARARAIEGTEWAPLGSDLGPFQRGVDLLGDGSLIAVALPGHAAGQLGLFVRRRELPDAFLVADACWTTRSFEEHIMPSRITRLLFDDMDAYRYSLGLIGAFHKLHPEVEIIPSHCSEAHGRLVLATETP</sequence>
<evidence type="ECO:0000313" key="7">
    <source>
        <dbReference type="EMBL" id="QDV05956.1"/>
    </source>
</evidence>
<organism evidence="7 8">
    <name type="scientific">Saltatorellus ferox</name>
    <dbReference type="NCBI Taxonomy" id="2528018"/>
    <lineage>
        <taxon>Bacteria</taxon>
        <taxon>Pseudomonadati</taxon>
        <taxon>Planctomycetota</taxon>
        <taxon>Planctomycetia</taxon>
        <taxon>Planctomycetia incertae sedis</taxon>
        <taxon>Saltatorellus</taxon>
    </lineage>
</organism>
<evidence type="ECO:0000256" key="3">
    <source>
        <dbReference type="ARBA" id="ARBA00022723"/>
    </source>
</evidence>
<dbReference type="RefSeq" id="WP_145195703.1">
    <property type="nucleotide sequence ID" value="NZ_CP036434.1"/>
</dbReference>
<keyword evidence="3" id="KW-0479">Metal-binding</keyword>
<dbReference type="InterPro" id="IPR036866">
    <property type="entry name" value="RibonucZ/Hydroxyglut_hydro"/>
</dbReference>
<evidence type="ECO:0000256" key="4">
    <source>
        <dbReference type="ARBA" id="ARBA00022801"/>
    </source>
</evidence>
<dbReference type="InterPro" id="IPR051013">
    <property type="entry name" value="MBL_superfamily_lactonases"/>
</dbReference>
<evidence type="ECO:0000256" key="2">
    <source>
        <dbReference type="ARBA" id="ARBA00007749"/>
    </source>
</evidence>
<dbReference type="EMBL" id="CP036434">
    <property type="protein sequence ID" value="QDV05956.1"/>
    <property type="molecule type" value="Genomic_DNA"/>
</dbReference>